<dbReference type="EMBL" id="BPLR01007273">
    <property type="protein sequence ID" value="GIY15726.1"/>
    <property type="molecule type" value="Genomic_DNA"/>
</dbReference>
<name>A0AAV4R540_CAEEX</name>
<dbReference type="AlphaFoldDB" id="A0AAV4R540"/>
<protein>
    <submittedName>
        <fullName evidence="1">Uncharacterized protein</fullName>
    </submittedName>
</protein>
<organism evidence="1 2">
    <name type="scientific">Caerostris extrusa</name>
    <name type="common">Bark spider</name>
    <name type="synonym">Caerostris bankana</name>
    <dbReference type="NCBI Taxonomy" id="172846"/>
    <lineage>
        <taxon>Eukaryota</taxon>
        <taxon>Metazoa</taxon>
        <taxon>Ecdysozoa</taxon>
        <taxon>Arthropoda</taxon>
        <taxon>Chelicerata</taxon>
        <taxon>Arachnida</taxon>
        <taxon>Araneae</taxon>
        <taxon>Araneomorphae</taxon>
        <taxon>Entelegynae</taxon>
        <taxon>Araneoidea</taxon>
        <taxon>Araneidae</taxon>
        <taxon>Caerostris</taxon>
    </lineage>
</organism>
<dbReference type="Proteomes" id="UP001054945">
    <property type="component" value="Unassembled WGS sequence"/>
</dbReference>
<evidence type="ECO:0000313" key="1">
    <source>
        <dbReference type="EMBL" id="GIY15726.1"/>
    </source>
</evidence>
<comment type="caution">
    <text evidence="1">The sequence shown here is derived from an EMBL/GenBank/DDBJ whole genome shotgun (WGS) entry which is preliminary data.</text>
</comment>
<gene>
    <name evidence="1" type="ORF">CEXT_783051</name>
</gene>
<reference evidence="1 2" key="1">
    <citation type="submission" date="2021-06" db="EMBL/GenBank/DDBJ databases">
        <title>Caerostris extrusa draft genome.</title>
        <authorList>
            <person name="Kono N."/>
            <person name="Arakawa K."/>
        </authorList>
    </citation>
    <scope>NUCLEOTIDE SEQUENCE [LARGE SCALE GENOMIC DNA]</scope>
</reference>
<accession>A0AAV4R540</accession>
<keyword evidence="2" id="KW-1185">Reference proteome</keyword>
<evidence type="ECO:0000313" key="2">
    <source>
        <dbReference type="Proteomes" id="UP001054945"/>
    </source>
</evidence>
<sequence length="97" mass="11092">MIDEPECVNRAGTRVRCFLEKPYILAYNEDVLRNILYCLLHPPNAMSASFIHVMKQVLNTFVNGVVPPQRCPFTGSVAANDFREFFQSLISLKKTKQ</sequence>
<proteinExistence type="predicted"/>